<dbReference type="AlphaFoldDB" id="A0A3R7KC30"/>
<name>A0A3R7KC30_9TRYP</name>
<evidence type="ECO:0000313" key="2">
    <source>
        <dbReference type="Proteomes" id="UP000284403"/>
    </source>
</evidence>
<dbReference type="EMBL" id="MKKU01001120">
    <property type="protein sequence ID" value="RNE97574.1"/>
    <property type="molecule type" value="Genomic_DNA"/>
</dbReference>
<dbReference type="Proteomes" id="UP000284403">
    <property type="component" value="Unassembled WGS sequence"/>
</dbReference>
<sequence>MRCCLRTTQKTNRVRLEVQRHPRCGSTKCCDGGGGEEQQRREAGSCQSTIAVGLRGSRGVHPLAGCTVFGVAALRKPRRGRRQGHFRRRHRGRRGGMQAICADQAICAVQATQASEAVQTVRGAGRDLSLPLLVVCRPIEPLGSRRCRW</sequence>
<gene>
    <name evidence="1" type="ORF">Tco025E_09423</name>
</gene>
<dbReference type="RefSeq" id="XP_029223635.1">
    <property type="nucleotide sequence ID" value="XM_029376242.1"/>
</dbReference>
<proteinExistence type="predicted"/>
<protein>
    <submittedName>
        <fullName evidence="1">Uncharacterized protein</fullName>
    </submittedName>
</protein>
<comment type="caution">
    <text evidence="1">The sequence shown here is derived from an EMBL/GenBank/DDBJ whole genome shotgun (WGS) entry which is preliminary data.</text>
</comment>
<reference evidence="1 2" key="1">
    <citation type="journal article" date="2018" name="BMC Genomics">
        <title>Genomic comparison of Trypanosoma conorhini and Trypanosoma rangeli to Trypanosoma cruzi strains of high and low virulence.</title>
        <authorList>
            <person name="Bradwell K.R."/>
            <person name="Koparde V.N."/>
            <person name="Matveyev A.V."/>
            <person name="Serrano M.G."/>
            <person name="Alves J.M."/>
            <person name="Parikh H."/>
            <person name="Huang B."/>
            <person name="Lee V."/>
            <person name="Espinosa-Alvarez O."/>
            <person name="Ortiz P.A."/>
            <person name="Costa-Martins A.G."/>
            <person name="Teixeira M.M."/>
            <person name="Buck G.A."/>
        </authorList>
    </citation>
    <scope>NUCLEOTIDE SEQUENCE [LARGE SCALE GENOMIC DNA]</scope>
    <source>
        <strain evidence="1 2">025E</strain>
    </source>
</reference>
<accession>A0A3R7KC30</accession>
<organism evidence="1 2">
    <name type="scientific">Trypanosoma conorhini</name>
    <dbReference type="NCBI Taxonomy" id="83891"/>
    <lineage>
        <taxon>Eukaryota</taxon>
        <taxon>Discoba</taxon>
        <taxon>Euglenozoa</taxon>
        <taxon>Kinetoplastea</taxon>
        <taxon>Metakinetoplastina</taxon>
        <taxon>Trypanosomatida</taxon>
        <taxon>Trypanosomatidae</taxon>
        <taxon>Trypanosoma</taxon>
    </lineage>
</organism>
<keyword evidence="2" id="KW-1185">Reference proteome</keyword>
<dbReference type="GeneID" id="40323034"/>
<evidence type="ECO:0000313" key="1">
    <source>
        <dbReference type="EMBL" id="RNE97574.1"/>
    </source>
</evidence>
<feature type="non-terminal residue" evidence="1">
    <location>
        <position position="149"/>
    </location>
</feature>